<dbReference type="SUPFAM" id="SSF52047">
    <property type="entry name" value="RNI-like"/>
    <property type="match status" value="1"/>
</dbReference>
<proteinExistence type="predicted"/>
<accession>A0A0D2KR03</accession>
<protein>
    <submittedName>
        <fullName evidence="1">Uncharacterized protein</fullName>
    </submittedName>
</protein>
<evidence type="ECO:0000313" key="1">
    <source>
        <dbReference type="EMBL" id="KJA17067.1"/>
    </source>
</evidence>
<evidence type="ECO:0000313" key="2">
    <source>
        <dbReference type="Proteomes" id="UP000054270"/>
    </source>
</evidence>
<dbReference type="OrthoDB" id="2995895at2759"/>
<gene>
    <name evidence="1" type="ORF">HYPSUDRAFT_206522</name>
</gene>
<dbReference type="InterPro" id="IPR032675">
    <property type="entry name" value="LRR_dom_sf"/>
</dbReference>
<dbReference type="OMA" id="AQFHISI"/>
<dbReference type="EMBL" id="KN817610">
    <property type="protein sequence ID" value="KJA17067.1"/>
    <property type="molecule type" value="Genomic_DNA"/>
</dbReference>
<dbReference type="Gene3D" id="3.80.10.10">
    <property type="entry name" value="Ribonuclease Inhibitor"/>
    <property type="match status" value="1"/>
</dbReference>
<keyword evidence="2" id="KW-1185">Reference proteome</keyword>
<name>A0A0D2KR03_HYPSF</name>
<organism evidence="1 2">
    <name type="scientific">Hypholoma sublateritium (strain FD-334 SS-4)</name>
    <dbReference type="NCBI Taxonomy" id="945553"/>
    <lineage>
        <taxon>Eukaryota</taxon>
        <taxon>Fungi</taxon>
        <taxon>Dikarya</taxon>
        <taxon>Basidiomycota</taxon>
        <taxon>Agaricomycotina</taxon>
        <taxon>Agaricomycetes</taxon>
        <taxon>Agaricomycetidae</taxon>
        <taxon>Agaricales</taxon>
        <taxon>Agaricineae</taxon>
        <taxon>Strophariaceae</taxon>
        <taxon>Hypholoma</taxon>
    </lineage>
</organism>
<reference evidence="2" key="1">
    <citation type="submission" date="2014-04" db="EMBL/GenBank/DDBJ databases">
        <title>Evolutionary Origins and Diversification of the Mycorrhizal Mutualists.</title>
        <authorList>
            <consortium name="DOE Joint Genome Institute"/>
            <consortium name="Mycorrhizal Genomics Consortium"/>
            <person name="Kohler A."/>
            <person name="Kuo A."/>
            <person name="Nagy L.G."/>
            <person name="Floudas D."/>
            <person name="Copeland A."/>
            <person name="Barry K.W."/>
            <person name="Cichocki N."/>
            <person name="Veneault-Fourrey C."/>
            <person name="LaButti K."/>
            <person name="Lindquist E.A."/>
            <person name="Lipzen A."/>
            <person name="Lundell T."/>
            <person name="Morin E."/>
            <person name="Murat C."/>
            <person name="Riley R."/>
            <person name="Ohm R."/>
            <person name="Sun H."/>
            <person name="Tunlid A."/>
            <person name="Henrissat B."/>
            <person name="Grigoriev I.V."/>
            <person name="Hibbett D.S."/>
            <person name="Martin F."/>
        </authorList>
    </citation>
    <scope>NUCLEOTIDE SEQUENCE [LARGE SCALE GENOMIC DNA]</scope>
    <source>
        <strain evidence="2">FD-334 SS-4</strain>
    </source>
</reference>
<dbReference type="AlphaFoldDB" id="A0A0D2KR03"/>
<sequence>MTTINELLPEIYPIIAAHLPLYATPSTLLALALTSHHISQFALPLLYSRLVLQNETDAILVLQKLLDHPPLGRIVRELHILSDLSVDTRSQDPPRDVIRRVEDLVSKGHLPFIHTLGLHLMERWYYDADKDFEPVRGFGQLRPEFLTQLKEKCPRLRGLVLKGFSDKQDEPWLEKSGFLQVPDITSLTLRFVGSTLQQSGSDKLLAHISSLASSLHTLDLMPSSSDFASPLPVFELDLPFLRSLSLASFTEVDAVQATAFFERHPSIEYLNLASNLVGTNDRWFASDLPSEFLPNLRHLRAHWNDVRLLAPILDRLHSLSINNSVNAQIPYLLRSVLSNGLPNLKSLDIGQAASSSNKNKNIEGSLWYESQNGTFHTAKSKKESRTVFDNFMHSIVRGAPNVEELGFHGALFQLSEFVAVSDDLNGFPRLKHLYYEEYYASLGALTEEERNTFASQAQDLAQAVPGLVSITNVDTTNLPYLTARISRRENGEVAGTVVGKGYGMKIGYDDEAFPWAPHNI</sequence>
<dbReference type="Proteomes" id="UP000054270">
    <property type="component" value="Unassembled WGS sequence"/>
</dbReference>